<dbReference type="GO" id="GO:0032446">
    <property type="term" value="P:protein modification by small protein conjugation"/>
    <property type="evidence" value="ECO:0007669"/>
    <property type="project" value="TreeGrafter"/>
</dbReference>
<evidence type="ECO:0000256" key="2">
    <source>
        <dbReference type="ARBA" id="ARBA00021099"/>
    </source>
</evidence>
<evidence type="ECO:0000313" key="8">
    <source>
        <dbReference type="EMBL" id="CAH0395459.1"/>
    </source>
</evidence>
<evidence type="ECO:0000313" key="9">
    <source>
        <dbReference type="Proteomes" id="UP001152759"/>
    </source>
</evidence>
<dbReference type="Pfam" id="PF03987">
    <property type="entry name" value="Autophagy_act_C"/>
    <property type="match status" value="1"/>
</dbReference>
<gene>
    <name evidence="8" type="ORF">BEMITA_LOCUS13641</name>
</gene>
<sequence>MDLPTFKEQCERFLSVSDRIKDGWTIIQANSLSTCDFYLKKRISRILNVETSNSNPEECEPGNEPEITDFEDPSSEDTSNFPETVTWEYHVMFSESYGVPVLYFNCWKNDGSILRYEEILSWLHSEMKSQLIENRWQSITQQEHPVLGRPFYMLHPCKTAEYLNLIQKESSVNPLVSWLSSFGGAIGLNIPLNYGVSPLVGEQ</sequence>
<accession>A0A9P0AIQ1</accession>
<dbReference type="GO" id="GO:0061651">
    <property type="term" value="F:Atg12 conjugating enzyme activity"/>
    <property type="evidence" value="ECO:0007669"/>
    <property type="project" value="TreeGrafter"/>
</dbReference>
<feature type="compositionally biased region" description="Acidic residues" evidence="7">
    <location>
        <begin position="57"/>
        <end position="75"/>
    </location>
</feature>
<name>A0A9P0AIQ1_BEMTA</name>
<dbReference type="Proteomes" id="UP001152759">
    <property type="component" value="Chromosome 9"/>
</dbReference>
<dbReference type="PANTHER" id="PTHR14957">
    <property type="entry name" value="UBIQUITIN-LIKE-CONJUGATING ENZYME ATG10"/>
    <property type="match status" value="1"/>
</dbReference>
<dbReference type="EMBL" id="OU963870">
    <property type="protein sequence ID" value="CAH0395459.1"/>
    <property type="molecule type" value="Genomic_DNA"/>
</dbReference>
<reference evidence="8" key="1">
    <citation type="submission" date="2021-12" db="EMBL/GenBank/DDBJ databases">
        <authorList>
            <person name="King R."/>
        </authorList>
    </citation>
    <scope>NUCLEOTIDE SEQUENCE</scope>
</reference>
<evidence type="ECO:0000256" key="5">
    <source>
        <dbReference type="ARBA" id="ARBA00023006"/>
    </source>
</evidence>
<dbReference type="InterPro" id="IPR007135">
    <property type="entry name" value="Atg3/Atg10"/>
</dbReference>
<keyword evidence="9" id="KW-1185">Reference proteome</keyword>
<keyword evidence="3" id="KW-0808">Transferase</keyword>
<proteinExistence type="inferred from homology"/>
<evidence type="ECO:0000256" key="1">
    <source>
        <dbReference type="ARBA" id="ARBA00005696"/>
    </source>
</evidence>
<dbReference type="PANTHER" id="PTHR14957:SF1">
    <property type="entry name" value="UBIQUITIN-LIKE-CONJUGATING ENZYME ATG10"/>
    <property type="match status" value="1"/>
</dbReference>
<feature type="region of interest" description="Disordered" evidence="7">
    <location>
        <begin position="52"/>
        <end position="79"/>
    </location>
</feature>
<dbReference type="GO" id="GO:0000422">
    <property type="term" value="P:autophagy of mitochondrion"/>
    <property type="evidence" value="ECO:0007669"/>
    <property type="project" value="TreeGrafter"/>
</dbReference>
<protein>
    <recommendedName>
        <fullName evidence="2">Ubiquitin-like-conjugating enzyme ATG10</fullName>
    </recommendedName>
    <alternativeName>
        <fullName evidence="6">Autophagy-related protein 10</fullName>
    </alternativeName>
</protein>
<dbReference type="AlphaFoldDB" id="A0A9P0AIQ1"/>
<evidence type="ECO:0000256" key="3">
    <source>
        <dbReference type="ARBA" id="ARBA00022679"/>
    </source>
</evidence>
<keyword evidence="5" id="KW-0072">Autophagy</keyword>
<evidence type="ECO:0000256" key="7">
    <source>
        <dbReference type="SAM" id="MobiDB-lite"/>
    </source>
</evidence>
<evidence type="ECO:0000256" key="6">
    <source>
        <dbReference type="ARBA" id="ARBA00029833"/>
    </source>
</evidence>
<evidence type="ECO:0000256" key="4">
    <source>
        <dbReference type="ARBA" id="ARBA00022786"/>
    </source>
</evidence>
<dbReference type="GO" id="GO:0000045">
    <property type="term" value="P:autophagosome assembly"/>
    <property type="evidence" value="ECO:0007669"/>
    <property type="project" value="TreeGrafter"/>
</dbReference>
<comment type="similarity">
    <text evidence="1">Belongs to the ATG10 family.</text>
</comment>
<dbReference type="Gene3D" id="3.30.1460.50">
    <property type="match status" value="1"/>
</dbReference>
<organism evidence="8 9">
    <name type="scientific">Bemisia tabaci</name>
    <name type="common">Sweetpotato whitefly</name>
    <name type="synonym">Aleurodes tabaci</name>
    <dbReference type="NCBI Taxonomy" id="7038"/>
    <lineage>
        <taxon>Eukaryota</taxon>
        <taxon>Metazoa</taxon>
        <taxon>Ecdysozoa</taxon>
        <taxon>Arthropoda</taxon>
        <taxon>Hexapoda</taxon>
        <taxon>Insecta</taxon>
        <taxon>Pterygota</taxon>
        <taxon>Neoptera</taxon>
        <taxon>Paraneoptera</taxon>
        <taxon>Hemiptera</taxon>
        <taxon>Sternorrhyncha</taxon>
        <taxon>Aleyrodoidea</taxon>
        <taxon>Aleyrodidae</taxon>
        <taxon>Aleyrodinae</taxon>
        <taxon>Bemisia</taxon>
    </lineage>
</organism>
<dbReference type="GO" id="GO:0005829">
    <property type="term" value="C:cytosol"/>
    <property type="evidence" value="ECO:0007669"/>
    <property type="project" value="TreeGrafter"/>
</dbReference>
<keyword evidence="4" id="KW-0833">Ubl conjugation pathway</keyword>